<keyword evidence="1 3" id="KW-0808">Transferase</keyword>
<proteinExistence type="predicted"/>
<accession>A0A1W1BVB9</accession>
<dbReference type="InterPro" id="IPR001296">
    <property type="entry name" value="Glyco_trans_1"/>
</dbReference>
<evidence type="ECO:0000256" key="1">
    <source>
        <dbReference type="ARBA" id="ARBA00022679"/>
    </source>
</evidence>
<dbReference type="Pfam" id="PF00534">
    <property type="entry name" value="Glycos_transf_1"/>
    <property type="match status" value="1"/>
</dbReference>
<dbReference type="EMBL" id="FPHG01000033">
    <property type="protein sequence ID" value="SFV57558.1"/>
    <property type="molecule type" value="Genomic_DNA"/>
</dbReference>
<sequence>MKVAYVTTYNSSDIHSWSGTGYYMFQALKDTGYEIEQVILDKPKYDILFKVKGLLYRLISKKYLKDRDPKYLNFYAKDLEEKLSKIHYDVIFSPSSIPLAYLDNKKPMIFWTDATFDGIKDFYPEFSNMCDETIRDGHIMEQLALTKSRYSLYSSDWARDSALKYYTVDEDRVKLVPFGANIDSNRNLSDIENIVKAKDLDKCILFFSGVDWDRKGGDMALSVAEELTKRGIKTELHIVGVNLDIELPDYVTVYGFVSKGSADGKKLLDNLMMKSHFLIVPSKAECAAMVFAEASSFGLPSISRKVGGIPTVIEDNINGKTFDLNDGADLYCDYIEDILSSKEKYQELSISSFKLYSKNLNWKTASNRIKDLLDSI</sequence>
<dbReference type="PANTHER" id="PTHR46401:SF2">
    <property type="entry name" value="GLYCOSYLTRANSFERASE WBBK-RELATED"/>
    <property type="match status" value="1"/>
</dbReference>
<gene>
    <name evidence="3" type="ORF">MNB_SV-9-676</name>
</gene>
<evidence type="ECO:0000259" key="2">
    <source>
        <dbReference type="Pfam" id="PF00534"/>
    </source>
</evidence>
<dbReference type="Gene3D" id="3.40.50.2000">
    <property type="entry name" value="Glycogen Phosphorylase B"/>
    <property type="match status" value="2"/>
</dbReference>
<reference evidence="3" key="1">
    <citation type="submission" date="2016-10" db="EMBL/GenBank/DDBJ databases">
        <authorList>
            <person name="de Groot N.N."/>
        </authorList>
    </citation>
    <scope>NUCLEOTIDE SEQUENCE</scope>
</reference>
<name>A0A1W1BVB9_9ZZZZ</name>
<protein>
    <submittedName>
        <fullName evidence="3">Glycosyl transferase group 1</fullName>
    </submittedName>
</protein>
<dbReference type="PANTHER" id="PTHR46401">
    <property type="entry name" value="GLYCOSYLTRANSFERASE WBBK-RELATED"/>
    <property type="match status" value="1"/>
</dbReference>
<dbReference type="CDD" id="cd03801">
    <property type="entry name" value="GT4_PimA-like"/>
    <property type="match status" value="1"/>
</dbReference>
<dbReference type="GO" id="GO:0009103">
    <property type="term" value="P:lipopolysaccharide biosynthetic process"/>
    <property type="evidence" value="ECO:0007669"/>
    <property type="project" value="TreeGrafter"/>
</dbReference>
<dbReference type="GO" id="GO:0016757">
    <property type="term" value="F:glycosyltransferase activity"/>
    <property type="evidence" value="ECO:0007669"/>
    <property type="project" value="InterPro"/>
</dbReference>
<feature type="domain" description="Glycosyl transferase family 1" evidence="2">
    <location>
        <begin position="196"/>
        <end position="349"/>
    </location>
</feature>
<dbReference type="AlphaFoldDB" id="A0A1W1BVB9"/>
<evidence type="ECO:0000313" key="3">
    <source>
        <dbReference type="EMBL" id="SFV57558.1"/>
    </source>
</evidence>
<organism evidence="3">
    <name type="scientific">hydrothermal vent metagenome</name>
    <dbReference type="NCBI Taxonomy" id="652676"/>
    <lineage>
        <taxon>unclassified sequences</taxon>
        <taxon>metagenomes</taxon>
        <taxon>ecological metagenomes</taxon>
    </lineage>
</organism>
<dbReference type="SUPFAM" id="SSF53756">
    <property type="entry name" value="UDP-Glycosyltransferase/glycogen phosphorylase"/>
    <property type="match status" value="1"/>
</dbReference>